<evidence type="ECO:0000256" key="1">
    <source>
        <dbReference type="ARBA" id="ARBA00004141"/>
    </source>
</evidence>
<keyword evidence="12" id="KW-1185">Reference proteome</keyword>
<evidence type="ECO:0000256" key="8">
    <source>
        <dbReference type="SAM" id="Phobius"/>
    </source>
</evidence>
<accession>A0ABV4U1G7</accession>
<organism evidence="11 12">
    <name type="scientific">Natronomicrosphaera hydrolytica</name>
    <dbReference type="NCBI Taxonomy" id="3242702"/>
    <lineage>
        <taxon>Bacteria</taxon>
        <taxon>Pseudomonadati</taxon>
        <taxon>Planctomycetota</taxon>
        <taxon>Phycisphaerae</taxon>
        <taxon>Phycisphaerales</taxon>
        <taxon>Phycisphaeraceae</taxon>
        <taxon>Natronomicrosphaera</taxon>
    </lineage>
</organism>
<feature type="transmembrane region" description="Helical" evidence="8">
    <location>
        <begin position="44"/>
        <end position="69"/>
    </location>
</feature>
<evidence type="ECO:0000256" key="6">
    <source>
        <dbReference type="ARBA" id="ARBA00023136"/>
    </source>
</evidence>
<comment type="subcellular location">
    <subcellularLocation>
        <location evidence="1">Membrane</location>
        <topology evidence="1">Multi-pass membrane protein</topology>
    </subcellularLocation>
</comment>
<keyword evidence="5 8" id="KW-1133">Transmembrane helix</keyword>
<evidence type="ECO:0000256" key="7">
    <source>
        <dbReference type="SAM" id="MobiDB-lite"/>
    </source>
</evidence>
<evidence type="ECO:0000256" key="2">
    <source>
        <dbReference type="ARBA" id="ARBA00008114"/>
    </source>
</evidence>
<feature type="domain" description="Cation efflux protein cytoplasmic" evidence="10">
    <location>
        <begin position="246"/>
        <end position="318"/>
    </location>
</feature>
<dbReference type="RefSeq" id="WP_425343632.1">
    <property type="nucleotide sequence ID" value="NZ_JBGUBD010000001.1"/>
</dbReference>
<proteinExistence type="inferred from homology"/>
<evidence type="ECO:0000313" key="12">
    <source>
        <dbReference type="Proteomes" id="UP001575105"/>
    </source>
</evidence>
<dbReference type="InterPro" id="IPR058533">
    <property type="entry name" value="Cation_efflux_TM"/>
</dbReference>
<reference evidence="11 12" key="1">
    <citation type="submission" date="2024-08" db="EMBL/GenBank/DDBJ databases">
        <title>Whole-genome sequencing of halo(alkali)philic microorganisms from hypersaline lakes.</title>
        <authorList>
            <person name="Sorokin D.Y."/>
            <person name="Merkel A.Y."/>
            <person name="Messina E."/>
            <person name="Yakimov M."/>
        </authorList>
    </citation>
    <scope>NUCLEOTIDE SEQUENCE [LARGE SCALE GENOMIC DNA]</scope>
    <source>
        <strain evidence="11 12">AB-hyl4</strain>
    </source>
</reference>
<dbReference type="Gene3D" id="1.20.1510.10">
    <property type="entry name" value="Cation efflux protein transmembrane domain"/>
    <property type="match status" value="1"/>
</dbReference>
<keyword evidence="3" id="KW-0813">Transport</keyword>
<dbReference type="Gene3D" id="3.30.70.1350">
    <property type="entry name" value="Cation efflux protein, cytoplasmic domain"/>
    <property type="match status" value="1"/>
</dbReference>
<dbReference type="SUPFAM" id="SSF161111">
    <property type="entry name" value="Cation efflux protein transmembrane domain-like"/>
    <property type="match status" value="1"/>
</dbReference>
<feature type="transmembrane region" description="Helical" evidence="8">
    <location>
        <begin position="112"/>
        <end position="131"/>
    </location>
</feature>
<dbReference type="PANTHER" id="PTHR43840">
    <property type="entry name" value="MITOCHONDRIAL METAL TRANSPORTER 1-RELATED"/>
    <property type="match status" value="1"/>
</dbReference>
<dbReference type="SUPFAM" id="SSF160240">
    <property type="entry name" value="Cation efflux protein cytoplasmic domain-like"/>
    <property type="match status" value="1"/>
</dbReference>
<dbReference type="InterPro" id="IPR036837">
    <property type="entry name" value="Cation_efflux_CTD_sf"/>
</dbReference>
<dbReference type="EMBL" id="JBGUBD010000001">
    <property type="protein sequence ID" value="MFA9476703.1"/>
    <property type="molecule type" value="Genomic_DNA"/>
</dbReference>
<evidence type="ECO:0000256" key="5">
    <source>
        <dbReference type="ARBA" id="ARBA00022989"/>
    </source>
</evidence>
<feature type="transmembrane region" description="Helical" evidence="8">
    <location>
        <begin position="143"/>
        <end position="165"/>
    </location>
</feature>
<feature type="transmembrane region" description="Helical" evidence="8">
    <location>
        <begin position="75"/>
        <end position="92"/>
    </location>
</feature>
<keyword evidence="4 8" id="KW-0812">Transmembrane</keyword>
<dbReference type="InterPro" id="IPR027469">
    <property type="entry name" value="Cation_efflux_TMD_sf"/>
</dbReference>
<sequence>MQTQRIGGGGRCALGVVVPAPAGYSAAMSDPASNTKQAMRVARIALIAGLAITAIKFGIFFLTNSIAVLSDALESIINVVAAGIMLYSIWYGSRPVDRDHPYGHGKIEFMAVGLEGWLILVAGVLIGFEAVRRLISPAELQQLGLGLWLLGGMAVLNGALAVYVWRAGIRYRNQVLVADGKHLMTDVASTIGVFVGLLLVHYTGHQQLDSVAAILVAAAILFTSWRLLWQSFHGLMDRASPHDTQTITSILDEEIAQGHIAGYHKVRHRLSGGFHWVDMHLHVDGDMTIHQGHDLASRIEQRIQHALGQANATAHLEPIEDQANLTEDDPAATLPRSDRSGDDA</sequence>
<dbReference type="Proteomes" id="UP001575105">
    <property type="component" value="Unassembled WGS sequence"/>
</dbReference>
<feature type="transmembrane region" description="Helical" evidence="8">
    <location>
        <begin position="186"/>
        <end position="204"/>
    </location>
</feature>
<evidence type="ECO:0000256" key="4">
    <source>
        <dbReference type="ARBA" id="ARBA00022692"/>
    </source>
</evidence>
<feature type="transmembrane region" description="Helical" evidence="8">
    <location>
        <begin position="210"/>
        <end position="229"/>
    </location>
</feature>
<dbReference type="Pfam" id="PF01545">
    <property type="entry name" value="Cation_efflux"/>
    <property type="match status" value="1"/>
</dbReference>
<dbReference type="PANTHER" id="PTHR43840:SF15">
    <property type="entry name" value="MITOCHONDRIAL METAL TRANSPORTER 1-RELATED"/>
    <property type="match status" value="1"/>
</dbReference>
<dbReference type="InterPro" id="IPR002524">
    <property type="entry name" value="Cation_efflux"/>
</dbReference>
<comment type="similarity">
    <text evidence="2">Belongs to the cation diffusion facilitator (CDF) transporter (TC 2.A.4) family.</text>
</comment>
<comment type="caution">
    <text evidence="11">The sequence shown here is derived from an EMBL/GenBank/DDBJ whole genome shotgun (WGS) entry which is preliminary data.</text>
</comment>
<dbReference type="Pfam" id="PF16916">
    <property type="entry name" value="ZT_dimer"/>
    <property type="match status" value="1"/>
</dbReference>
<feature type="region of interest" description="Disordered" evidence="7">
    <location>
        <begin position="320"/>
        <end position="344"/>
    </location>
</feature>
<dbReference type="InterPro" id="IPR050291">
    <property type="entry name" value="CDF_Transporter"/>
</dbReference>
<feature type="domain" description="Cation efflux protein transmembrane" evidence="9">
    <location>
        <begin position="44"/>
        <end position="236"/>
    </location>
</feature>
<evidence type="ECO:0000256" key="3">
    <source>
        <dbReference type="ARBA" id="ARBA00022448"/>
    </source>
</evidence>
<evidence type="ECO:0000259" key="10">
    <source>
        <dbReference type="Pfam" id="PF16916"/>
    </source>
</evidence>
<keyword evidence="6 8" id="KW-0472">Membrane</keyword>
<evidence type="ECO:0000313" key="11">
    <source>
        <dbReference type="EMBL" id="MFA9476703.1"/>
    </source>
</evidence>
<dbReference type="InterPro" id="IPR027470">
    <property type="entry name" value="Cation_efflux_CTD"/>
</dbReference>
<protein>
    <submittedName>
        <fullName evidence="11">Cation diffusion facilitator family transporter</fullName>
    </submittedName>
</protein>
<dbReference type="NCBIfam" id="TIGR01297">
    <property type="entry name" value="CDF"/>
    <property type="match status" value="1"/>
</dbReference>
<evidence type="ECO:0000259" key="9">
    <source>
        <dbReference type="Pfam" id="PF01545"/>
    </source>
</evidence>
<gene>
    <name evidence="11" type="ORF">ACERK3_00210</name>
</gene>
<name>A0ABV4U1G7_9BACT</name>